<name>A0A074LK92_9BACL</name>
<dbReference type="NCBIfam" id="TIGR01733">
    <property type="entry name" value="AA-adenyl-dom"/>
    <property type="match status" value="3"/>
</dbReference>
<keyword evidence="5" id="KW-0436">Ligase</keyword>
<keyword evidence="6" id="KW-0045">Antibiotic biosynthesis</keyword>
<dbReference type="Gene3D" id="3.30.559.30">
    <property type="entry name" value="Nonribosomal peptide synthetase, condensation domain"/>
    <property type="match status" value="4"/>
</dbReference>
<evidence type="ECO:0000313" key="9">
    <source>
        <dbReference type="Proteomes" id="UP000027931"/>
    </source>
</evidence>
<dbReference type="CDD" id="cd17646">
    <property type="entry name" value="A_NRPS_AB3403-like"/>
    <property type="match status" value="1"/>
</dbReference>
<dbReference type="FunFam" id="3.40.50.980:FF:000001">
    <property type="entry name" value="Non-ribosomal peptide synthetase"/>
    <property type="match status" value="3"/>
</dbReference>
<dbReference type="GO" id="GO:0016874">
    <property type="term" value="F:ligase activity"/>
    <property type="evidence" value="ECO:0007669"/>
    <property type="project" value="UniProtKB-KW"/>
</dbReference>
<reference evidence="8 9" key="1">
    <citation type="journal article" date="2013" name="Int. J. Syst. Evol. Microbiol.">
        <title>Tumebacillus flagellatus sp. nov., an alpha-amylase/pullulanase-producing bacterium isolated from cassava wastewater.</title>
        <authorList>
            <person name="Wang Q."/>
            <person name="Xie N."/>
            <person name="Qin Y."/>
            <person name="Shen N."/>
            <person name="Zhu J."/>
            <person name="Mi H."/>
            <person name="Huang R."/>
        </authorList>
    </citation>
    <scope>NUCLEOTIDE SEQUENCE [LARGE SCALE GENOMIC DNA]</scope>
    <source>
        <strain evidence="8 9">GST4</strain>
    </source>
</reference>
<dbReference type="InterPro" id="IPR000873">
    <property type="entry name" value="AMP-dep_synth/lig_dom"/>
</dbReference>
<dbReference type="FunFam" id="1.10.1200.10:FF:000016">
    <property type="entry name" value="Non-ribosomal peptide synthase"/>
    <property type="match status" value="2"/>
</dbReference>
<dbReference type="FunFam" id="3.30.559.10:FF:000012">
    <property type="entry name" value="Non-ribosomal peptide synthetase"/>
    <property type="match status" value="2"/>
</dbReference>
<dbReference type="EMBL" id="JMIR01000020">
    <property type="protein sequence ID" value="KEO82561.1"/>
    <property type="molecule type" value="Genomic_DNA"/>
</dbReference>
<evidence type="ECO:0000256" key="4">
    <source>
        <dbReference type="ARBA" id="ARBA00022553"/>
    </source>
</evidence>
<dbReference type="PANTHER" id="PTHR45527">
    <property type="entry name" value="NONRIBOSOMAL PEPTIDE SYNTHETASE"/>
    <property type="match status" value="1"/>
</dbReference>
<dbReference type="FunFam" id="3.40.50.980:FF:000002">
    <property type="entry name" value="Enterobactin synthetase component F"/>
    <property type="match status" value="2"/>
</dbReference>
<comment type="similarity">
    <text evidence="2">Belongs to the ATP-dependent AMP-binding enzyme family.</text>
</comment>
<dbReference type="InterPro" id="IPR001242">
    <property type="entry name" value="Condensation_dom"/>
</dbReference>
<dbReference type="Gene3D" id="3.30.300.30">
    <property type="match status" value="3"/>
</dbReference>
<feature type="non-terminal residue" evidence="8">
    <location>
        <position position="3660"/>
    </location>
</feature>
<dbReference type="GO" id="GO:0017000">
    <property type="term" value="P:antibiotic biosynthetic process"/>
    <property type="evidence" value="ECO:0007669"/>
    <property type="project" value="UniProtKB-KW"/>
</dbReference>
<dbReference type="STRING" id="1157490.EL26_14335"/>
<dbReference type="CDD" id="cd19531">
    <property type="entry name" value="LCL_NRPS-like"/>
    <property type="match status" value="3"/>
</dbReference>
<dbReference type="InterPro" id="IPR010071">
    <property type="entry name" value="AA_adenyl_dom"/>
</dbReference>
<evidence type="ECO:0000256" key="6">
    <source>
        <dbReference type="ARBA" id="ARBA00023194"/>
    </source>
</evidence>
<dbReference type="CDD" id="cd05930">
    <property type="entry name" value="A_NRPS"/>
    <property type="match status" value="1"/>
</dbReference>
<keyword evidence="4" id="KW-0597">Phosphoprotein</keyword>
<dbReference type="GO" id="GO:0043041">
    <property type="term" value="P:amino acid activation for nonribosomal peptide biosynthetic process"/>
    <property type="evidence" value="ECO:0007669"/>
    <property type="project" value="TreeGrafter"/>
</dbReference>
<keyword evidence="9" id="KW-1185">Reference proteome</keyword>
<dbReference type="Pfam" id="PF00668">
    <property type="entry name" value="Condensation"/>
    <property type="match status" value="4"/>
</dbReference>
<comment type="cofactor">
    <cofactor evidence="1">
        <name>pantetheine 4'-phosphate</name>
        <dbReference type="ChEBI" id="CHEBI:47942"/>
    </cofactor>
</comment>
<dbReference type="PANTHER" id="PTHR45527:SF14">
    <property type="entry name" value="PLIPASTATIN SYNTHASE SUBUNIT B"/>
    <property type="match status" value="1"/>
</dbReference>
<evidence type="ECO:0000256" key="1">
    <source>
        <dbReference type="ARBA" id="ARBA00001957"/>
    </source>
</evidence>
<dbReference type="InterPro" id="IPR025110">
    <property type="entry name" value="AMP-bd_C"/>
</dbReference>
<dbReference type="PROSITE" id="PS50075">
    <property type="entry name" value="CARRIER"/>
    <property type="match status" value="3"/>
</dbReference>
<dbReference type="GO" id="GO:0044550">
    <property type="term" value="P:secondary metabolite biosynthetic process"/>
    <property type="evidence" value="ECO:0007669"/>
    <property type="project" value="UniProtKB-ARBA"/>
</dbReference>
<proteinExistence type="inferred from homology"/>
<dbReference type="FunFam" id="2.30.38.10:FF:000001">
    <property type="entry name" value="Non-ribosomal peptide synthetase PvdI"/>
    <property type="match status" value="3"/>
</dbReference>
<dbReference type="InterPro" id="IPR020806">
    <property type="entry name" value="PKS_PP-bd"/>
</dbReference>
<dbReference type="InterPro" id="IPR036736">
    <property type="entry name" value="ACP-like_sf"/>
</dbReference>
<gene>
    <name evidence="8" type="ORF">EL26_14335</name>
</gene>
<dbReference type="CDD" id="cd17643">
    <property type="entry name" value="A_NRPS_Cytc1-like"/>
    <property type="match status" value="1"/>
</dbReference>
<comment type="caution">
    <text evidence="8">The sequence shown here is derived from an EMBL/GenBank/DDBJ whole genome shotgun (WGS) entry which is preliminary data.</text>
</comment>
<evidence type="ECO:0000313" key="8">
    <source>
        <dbReference type="EMBL" id="KEO82561.1"/>
    </source>
</evidence>
<dbReference type="PROSITE" id="PS00012">
    <property type="entry name" value="PHOSPHOPANTETHEINE"/>
    <property type="match status" value="3"/>
</dbReference>
<dbReference type="GO" id="GO:0031177">
    <property type="term" value="F:phosphopantetheine binding"/>
    <property type="evidence" value="ECO:0007669"/>
    <property type="project" value="InterPro"/>
</dbReference>
<dbReference type="Gene3D" id="2.30.38.10">
    <property type="entry name" value="Luciferase, Domain 3"/>
    <property type="match status" value="3"/>
</dbReference>
<feature type="domain" description="Carrier" evidence="7">
    <location>
        <begin position="1014"/>
        <end position="1088"/>
    </location>
</feature>
<dbReference type="SUPFAM" id="SSF52777">
    <property type="entry name" value="CoA-dependent acyltransferases"/>
    <property type="match status" value="8"/>
</dbReference>
<dbReference type="FunFam" id="3.30.300.30:FF:000010">
    <property type="entry name" value="Enterobactin synthetase component F"/>
    <property type="match status" value="3"/>
</dbReference>
<dbReference type="InterPro" id="IPR045851">
    <property type="entry name" value="AMP-bd_C_sf"/>
</dbReference>
<dbReference type="SMART" id="SM00823">
    <property type="entry name" value="PKS_PP"/>
    <property type="match status" value="3"/>
</dbReference>
<evidence type="ECO:0000259" key="7">
    <source>
        <dbReference type="PROSITE" id="PS50075"/>
    </source>
</evidence>
<dbReference type="NCBIfam" id="NF003417">
    <property type="entry name" value="PRK04813.1"/>
    <property type="match status" value="3"/>
</dbReference>
<dbReference type="PROSITE" id="PS00455">
    <property type="entry name" value="AMP_BINDING"/>
    <property type="match status" value="3"/>
</dbReference>
<dbReference type="SUPFAM" id="SSF56801">
    <property type="entry name" value="Acetyl-CoA synthetase-like"/>
    <property type="match status" value="3"/>
</dbReference>
<protein>
    <recommendedName>
        <fullName evidence="7">Carrier domain-containing protein</fullName>
    </recommendedName>
</protein>
<dbReference type="Gene3D" id="3.30.559.10">
    <property type="entry name" value="Chloramphenicol acetyltransferase-like domain"/>
    <property type="match status" value="4"/>
</dbReference>
<dbReference type="GO" id="GO:0008610">
    <property type="term" value="P:lipid biosynthetic process"/>
    <property type="evidence" value="ECO:0007669"/>
    <property type="project" value="UniProtKB-ARBA"/>
</dbReference>
<feature type="domain" description="Carrier" evidence="7">
    <location>
        <begin position="2086"/>
        <end position="2161"/>
    </location>
</feature>
<dbReference type="Pfam" id="PF13193">
    <property type="entry name" value="AMP-binding_C"/>
    <property type="match status" value="3"/>
</dbReference>
<dbReference type="Gene3D" id="3.40.50.980">
    <property type="match status" value="6"/>
</dbReference>
<dbReference type="InterPro" id="IPR009081">
    <property type="entry name" value="PP-bd_ACP"/>
</dbReference>
<evidence type="ECO:0000256" key="3">
    <source>
        <dbReference type="ARBA" id="ARBA00022450"/>
    </source>
</evidence>
<dbReference type="InterPro" id="IPR006162">
    <property type="entry name" value="Ppantetheine_attach_site"/>
</dbReference>
<dbReference type="OrthoDB" id="9765680at2"/>
<keyword evidence="3" id="KW-0596">Phosphopantetheine</keyword>
<dbReference type="SUPFAM" id="SSF47336">
    <property type="entry name" value="ACP-like"/>
    <property type="match status" value="3"/>
</dbReference>
<dbReference type="InterPro" id="IPR020845">
    <property type="entry name" value="AMP-binding_CS"/>
</dbReference>
<dbReference type="Pfam" id="PF00501">
    <property type="entry name" value="AMP-binding"/>
    <property type="match status" value="3"/>
</dbReference>
<evidence type="ECO:0000256" key="5">
    <source>
        <dbReference type="ARBA" id="ARBA00022598"/>
    </source>
</evidence>
<evidence type="ECO:0000256" key="2">
    <source>
        <dbReference type="ARBA" id="ARBA00006432"/>
    </source>
</evidence>
<accession>A0A074LK92</accession>
<dbReference type="Pfam" id="PF00550">
    <property type="entry name" value="PP-binding"/>
    <property type="match status" value="3"/>
</dbReference>
<dbReference type="RefSeq" id="WP_052036355.1">
    <property type="nucleotide sequence ID" value="NZ_JMIR01000020.1"/>
</dbReference>
<dbReference type="GO" id="GO:0005829">
    <property type="term" value="C:cytosol"/>
    <property type="evidence" value="ECO:0007669"/>
    <property type="project" value="TreeGrafter"/>
</dbReference>
<dbReference type="FunFam" id="1.10.1200.10:FF:000005">
    <property type="entry name" value="Nonribosomal peptide synthetase 1"/>
    <property type="match status" value="1"/>
</dbReference>
<organism evidence="8 9">
    <name type="scientific">Tumebacillus flagellatus</name>
    <dbReference type="NCBI Taxonomy" id="1157490"/>
    <lineage>
        <taxon>Bacteria</taxon>
        <taxon>Bacillati</taxon>
        <taxon>Bacillota</taxon>
        <taxon>Bacilli</taxon>
        <taxon>Bacillales</taxon>
        <taxon>Alicyclobacillaceae</taxon>
        <taxon>Tumebacillus</taxon>
    </lineage>
</organism>
<dbReference type="Proteomes" id="UP000027931">
    <property type="component" value="Unassembled WGS sequence"/>
</dbReference>
<dbReference type="eggNOG" id="COG1020">
    <property type="taxonomic scope" value="Bacteria"/>
</dbReference>
<dbReference type="FunFam" id="3.40.50.12780:FF:000012">
    <property type="entry name" value="Non-ribosomal peptide synthetase"/>
    <property type="match status" value="3"/>
</dbReference>
<feature type="domain" description="Carrier" evidence="7">
    <location>
        <begin position="3149"/>
        <end position="3224"/>
    </location>
</feature>
<sequence length="3660" mass="412540">MDQNAANKQELLKALKEKRLREAAQKQTNAQSMILPVQDGSIVLSVGQERLWFLDQWTPGNSSYNMPVGVRIQGELDANLLEAALREIVRRHQVLRTGVAAREGVPALVRGSEEDFECRFQDVRHSEDRDALVQRLIAEEVRKPFQLSDHLMIRALLLRADELEHTLVLTVHHIAADGWSLGVLLREVAALYEAMKAGKPSPLADLPIQYSDYAAWQRENLDSEEMSNHVAYWKKQLQGAPARLELPTDHARPLVQTGRGGSLPFSLTKQTVSSLQALGQQEQATLFMMLLAAFKLLMSRLSGQQDVVIGMPVAGRNRPELEGLVGFFVNTLALRTDFSDVETFRDLVRKVRTSMLGSLDHQTVPFEKLVDELNVQRDSSYNPIYQVIMSYNNTPMPSMSFAGLSLEPIRVETETSKVDLTMELWESADGLEGRLEYCSDLFEAETAERFLGHFQTLLQNLIAQPDVVLNEVKLLTEDEQEELLYRFQDNFELPDSQHCLHQLFEEQVNLRPESVALVYETEALTYRELNARANRLAHYLKAQGVGPDSLVGLYLERSAEMIVAILGVLKAGGAYVPLDPSSPNDRVSFIMEDASAVLMLTQTRLLDKLPSQGLTLVCLDQPGIFDEQPDENPEGGAQSNHLAYVIYTSGSTGLPKGVMIEHRQAVRLFQATEHWYHFDERDVWTVFHSYAFDFSVWEIWGALLYGGRLVVVPYLVSRNPEQFYELLAREQVTMLSQTPSAFRQLIRVEENRPELADALALRFVVFGGEALEFQSLRPWFERHGDQQPQLVNMYGITETTVHVTYRPVTMQDVEEGRGSLIGVPIPDLQLYILDDRLQPVPYGVPGEMFIGGAGVARGYLNRPELTSTRYLPNPFRGGGRLYRSGDLARRLSNGDIEYMGRIDNQVKVRGFRIELGEIESQLSQHPDIRECVVLVREEQPGDKRLIAYVVPASGKALTITEMRQFLQQELPEYMIPALFVTLDQMPLTNNGKVDRRALLQLTVVKSDFGGEYVAPTTPEQQALADIFAEVLQLERVGIDDNYFALGGDSIRALRVVARAKEQGLTFNLQQLFQHQSVRELCEVLQVGAQALEESEAELPVTEPFHGLLESDVQLLPKGVEDAYPLSALQTGMFFHMEYNEGEATYYNITTLSIRAAFDLAKLETAVNRVIARHPALRTGFDFTTFSEPLQLVHAAAPLRIGLQDLRHLNTAEQEEHFQQWFAEERTKTFDYACPPLIRIFVHLRSDNLFEFSVTECHAILDGWSLTSIFSEIFMLYLAQLQDEEFVEPEAPIVSFRDFVWWERQALQSVDSRDFWMKKIDDCKPTLLPRWSSAREDKVERTFQRFLTHVPREIQRGLQELSQKAGVPLKSVLLAAHVKVLSLLAGDDDVQTGLTSNGRSEDRGGDRVRGLFLNTLPFRFQLQNGTWSDLVRAVFHDEMEILPHRRYPLSALQSVYGRQSLFETSFNFVHFHALKDVVTNGPMEILDLKEVADTNFNLCSTFSLLPTTGELILMLDTNGRVVTPEQGEAMRGYFLKVLRTMAQQPETEHHSFDPLSDAERRQLLVDFNDTHVEYPQDKALHLLFEEQAERTPDRVALVFEDQVLTYGELNRRANQLAHHLQKLGVQKEDLVGVSMERSMEMVISLYAILKAGGAYVPIDPTYPADRLSYMLQDARVPLLLTQKQLLDHLDLSSVQLLYLDDEATAAALKQESDVNPPCTTTGENAAYMIYTSGSTGMPKGVINTHRGIVNRLLWMQDEYNLTEQDTVLQKTPFSFDVSVWEFFWPLFTGARLVVARPEGHRDSAYLVELIQRERVTTLHFVPSMLQVFLEEQGVEACRSLRQVMCSGEALPAELVERFFARLDARLHNLYGPTEAAVDVTYWECQPNTGQLLVPIGRPVANTQIYILNGRMQPVPIGVPGELHIGGIQVARLYHNRPELTAEKFIADPFLPEGRLYKTGDLARFMPDGTIQYLGRIDHQVKIRGLRIELGEIEADLMNLPEVRAAVVLAREDKPGDKRLVAYVVVDPESGMTAADMRQALLQKLPDYMVPSAFILLDAIPLSPNGKVDRRALPVPEWSQSSQSEYAAPRTPLEQAVAEIFANLLQLERVSVEDNFFSLGGHSLLATQAISRLKIALNVHLPLRSLFDAPTARLLAAHLEGAKQSARQPIIQSVSSEDNPLSFAQQRLWLMEQLVPGTALYNMPMAVRLQGELQIEALVQSLNRIVARHEALRTVFLERDGRPVQVIHETEEMSFNRIDLRKEKREDREQKMKQLVQLEAERPFDLQVGPLIRAHLIQLAETEHVLVLNMHHIVSDGWSLQVLIREFVALYEAFAAGVPSPLPELPIQYRNYAAWQREWLQGDVLEEQMSYWKEQLGGELPVLQLPTDRPHPSAQTYRGAEESFTLPSELTQELQALSRRHGTTMFMTLLGAFQLLLSRYSGQEDISVGTPIAGRHHHDTEQLIGFFVNTLVMRTDLSGAPTFEELLNRVREVALGAYAHQDVPFEKLVEELQPERDLSRSPLFQVMFTMQDPLSKGIELPGLTLAAVEMDTQIAKFDLTLSMVEEGGALAGSLQYNADLFDAATVQRMAGHITTLLKSIVDHPTSSVFELNYLTEEERHQLLVEFTRTMPDQHSKDACLHHVFDRQAERVPNHIALVSEQEELTYSQLRERADRVASYLHRKGVQPEEPVGMMLDRSPNAILALLGILKAGGVYLPLDPTYPRERLDYMIQDSGVRFVISQGSLVDSFDSSAFEVVDIDVALADSAEITALPQTHANQAAYIIYTSGSTGTPKGVVVEHSAVSKHVQTVQSHYEITDEDIVLQFASLNFDASLEQLFSALLSGATVFLRGNTLWSAQELLTNLHKFRVSVANVPTAYWQQVVYDWKANKAEIPPSLRLMIAGGEALLSRPVEIWRELPTEKVRLLNAYGPTETVITSHAYEISPHTHLQQERAVPIGAALGDRISYVLDQQGQPVPIGVPGELHIGGSVLARGYVNQPELTAKKFVPNPYSDDPAARLYKTGDLVRYLPDGQLEYLGRIDNQVKIRGFRIELGEIEAALLTRQDVEQAAVLIREDAPGDKRIIAYVVAAEFASPRTEEILQHLQQQLPAYMAPSAIMILQEMPLLPNGKVDRRALPAPEKSQGNRDTYAAPRIPLEETVAKIFAEVLNLERVSAEADFFLMGGHSLLATQAVSRLKNALDVQLPLRILFESPTVRSLAARISEMKQGELVSPKPRELVSRQSEFPLSFAQQRLWIIEQLTPGTSLYNMPVAVRLQGDLHLDALVRSLQEIVVRHEILRTTFADREGQSVQIIHESSEISVTRTDLRTESPETRELKMQQLVSSEIDQPFDLTSGSLIRFHLIQLHEREHVLVLNMHHIVSDGWSLQVLIREFVTLYEAFAAGQPSPLADLTMQYADYAAWQRDWLQGEVLQEQLSYWKEKLGGELPVLQLPTDRPHPTLQTYRGADERFTLSAELTQQLQPLSRRHGATMFMTLLSAFQLLLSRYSGQEDITVGTPIAGRTMEETEGLIGFFVNTLVMRTDLSGAPTFEELLGRVRETALGAYSHQDIPFEKLVEELKPERDLSRSPLFQVMFSMQSALSTDLELPGLTITEVEMNSQVAKFDLTLTLVEEADGVVGNLAYNVDLFDAATIQRMVGHFTTL</sequence>
<dbReference type="GO" id="GO:0072330">
    <property type="term" value="P:monocarboxylic acid biosynthetic process"/>
    <property type="evidence" value="ECO:0007669"/>
    <property type="project" value="UniProtKB-ARBA"/>
</dbReference>
<dbReference type="InterPro" id="IPR023213">
    <property type="entry name" value="CAT-like_dom_sf"/>
</dbReference>
<dbReference type="Gene3D" id="1.10.1200.10">
    <property type="entry name" value="ACP-like"/>
    <property type="match status" value="3"/>
</dbReference>
<dbReference type="FunFam" id="3.30.559.30:FF:000001">
    <property type="entry name" value="Non-ribosomal peptide synthetase"/>
    <property type="match status" value="2"/>
</dbReference>